<feature type="coiled-coil region" evidence="9">
    <location>
        <begin position="420"/>
        <end position="447"/>
    </location>
</feature>
<accession>A0ABD2ILX4</accession>
<dbReference type="PANTHER" id="PTHR11003:SF334">
    <property type="entry name" value="FI03418P"/>
    <property type="match status" value="1"/>
</dbReference>
<feature type="transmembrane region" description="Helical" evidence="11">
    <location>
        <begin position="214"/>
        <end position="236"/>
    </location>
</feature>
<evidence type="ECO:0000256" key="6">
    <source>
        <dbReference type="ARBA" id="ARBA00023136"/>
    </source>
</evidence>
<evidence type="ECO:0000256" key="7">
    <source>
        <dbReference type="ARBA" id="ARBA00023303"/>
    </source>
</evidence>
<proteinExistence type="inferred from homology"/>
<evidence type="ECO:0000256" key="3">
    <source>
        <dbReference type="ARBA" id="ARBA00022692"/>
    </source>
</evidence>
<feature type="transmembrane region" description="Helical" evidence="11">
    <location>
        <begin position="340"/>
        <end position="360"/>
    </location>
</feature>
<dbReference type="PANTHER" id="PTHR11003">
    <property type="entry name" value="POTASSIUM CHANNEL, SUBFAMILY K"/>
    <property type="match status" value="1"/>
</dbReference>
<evidence type="ECO:0000313" key="14">
    <source>
        <dbReference type="Proteomes" id="UP001620645"/>
    </source>
</evidence>
<gene>
    <name evidence="13" type="ORF">niasHS_013202</name>
</gene>
<feature type="transmembrane region" description="Helical" evidence="11">
    <location>
        <begin position="367"/>
        <end position="387"/>
    </location>
</feature>
<feature type="region of interest" description="Disordered" evidence="10">
    <location>
        <begin position="787"/>
        <end position="862"/>
    </location>
</feature>
<keyword evidence="14" id="KW-1185">Reference proteome</keyword>
<evidence type="ECO:0000256" key="4">
    <source>
        <dbReference type="ARBA" id="ARBA00022989"/>
    </source>
</evidence>
<evidence type="ECO:0000256" key="11">
    <source>
        <dbReference type="SAM" id="Phobius"/>
    </source>
</evidence>
<feature type="compositionally biased region" description="Basic and acidic residues" evidence="10">
    <location>
        <begin position="789"/>
        <end position="813"/>
    </location>
</feature>
<evidence type="ECO:0000259" key="12">
    <source>
        <dbReference type="Pfam" id="PF07885"/>
    </source>
</evidence>
<feature type="domain" description="Potassium channel" evidence="12">
    <location>
        <begin position="346"/>
        <end position="420"/>
    </location>
</feature>
<feature type="region of interest" description="Disordered" evidence="10">
    <location>
        <begin position="501"/>
        <end position="529"/>
    </location>
</feature>
<feature type="coiled-coil region" evidence="9">
    <location>
        <begin position="298"/>
        <end position="329"/>
    </location>
</feature>
<keyword evidence="2 8" id="KW-0813">Transport</keyword>
<reference evidence="13 14" key="1">
    <citation type="submission" date="2024-10" db="EMBL/GenBank/DDBJ databases">
        <authorList>
            <person name="Kim D."/>
        </authorList>
    </citation>
    <scope>NUCLEOTIDE SEQUENCE [LARGE SCALE GENOMIC DNA]</scope>
    <source>
        <strain evidence="13">Taebaek</strain>
    </source>
</reference>
<keyword evidence="6 11" id="KW-0472">Membrane</keyword>
<feature type="region of interest" description="Disordered" evidence="10">
    <location>
        <begin position="902"/>
        <end position="985"/>
    </location>
</feature>
<feature type="compositionally biased region" description="Basic and acidic residues" evidence="10">
    <location>
        <begin position="825"/>
        <end position="835"/>
    </location>
</feature>
<feature type="compositionally biased region" description="Basic and acidic residues" evidence="10">
    <location>
        <begin position="971"/>
        <end position="985"/>
    </location>
</feature>
<organism evidence="13 14">
    <name type="scientific">Heterodera schachtii</name>
    <name type="common">Sugarbeet cyst nematode worm</name>
    <name type="synonym">Tylenchus schachtii</name>
    <dbReference type="NCBI Taxonomy" id="97005"/>
    <lineage>
        <taxon>Eukaryota</taxon>
        <taxon>Metazoa</taxon>
        <taxon>Ecdysozoa</taxon>
        <taxon>Nematoda</taxon>
        <taxon>Chromadorea</taxon>
        <taxon>Rhabditida</taxon>
        <taxon>Tylenchina</taxon>
        <taxon>Tylenchomorpha</taxon>
        <taxon>Tylenchoidea</taxon>
        <taxon>Heteroderidae</taxon>
        <taxon>Heteroderinae</taxon>
        <taxon>Heterodera</taxon>
    </lineage>
</organism>
<dbReference type="PRINTS" id="PR01333">
    <property type="entry name" value="2POREKCHANEL"/>
</dbReference>
<dbReference type="InterPro" id="IPR013099">
    <property type="entry name" value="K_chnl_dom"/>
</dbReference>
<dbReference type="GO" id="GO:0034220">
    <property type="term" value="P:monoatomic ion transmembrane transport"/>
    <property type="evidence" value="ECO:0007669"/>
    <property type="project" value="UniProtKB-KW"/>
</dbReference>
<keyword evidence="7 8" id="KW-0407">Ion channel</keyword>
<keyword evidence="3 8" id="KW-0812">Transmembrane</keyword>
<feature type="transmembrane region" description="Helical" evidence="11">
    <location>
        <begin position="181"/>
        <end position="202"/>
    </location>
</feature>
<feature type="transmembrane region" description="Helical" evidence="11">
    <location>
        <begin position="87"/>
        <end position="108"/>
    </location>
</feature>
<keyword evidence="5 8" id="KW-0406">Ion transport</keyword>
<feature type="transmembrane region" description="Helical" evidence="11">
    <location>
        <begin position="393"/>
        <end position="415"/>
    </location>
</feature>
<comment type="similarity">
    <text evidence="8">Belongs to the two pore domain potassium channel (TC 1.A.1.8) family.</text>
</comment>
<evidence type="ECO:0000256" key="2">
    <source>
        <dbReference type="ARBA" id="ARBA00022448"/>
    </source>
</evidence>
<comment type="subcellular location">
    <subcellularLocation>
        <location evidence="1">Membrane</location>
        <topology evidence="1">Multi-pass membrane protein</topology>
    </subcellularLocation>
</comment>
<dbReference type="EMBL" id="JBICCN010000327">
    <property type="protein sequence ID" value="KAL3077213.1"/>
    <property type="molecule type" value="Genomic_DNA"/>
</dbReference>
<dbReference type="SUPFAM" id="SSF81324">
    <property type="entry name" value="Voltage-gated potassium channels"/>
    <property type="match status" value="2"/>
</dbReference>
<feature type="compositionally biased region" description="Polar residues" evidence="10">
    <location>
        <begin position="701"/>
        <end position="719"/>
    </location>
</feature>
<feature type="region of interest" description="Disordered" evidence="10">
    <location>
        <begin position="700"/>
        <end position="719"/>
    </location>
</feature>
<name>A0ABD2ILX4_HETSC</name>
<comment type="caution">
    <text evidence="13">The sequence shown here is derived from an EMBL/GenBank/DDBJ whole genome shotgun (WGS) entry which is preliminary data.</text>
</comment>
<evidence type="ECO:0000256" key="10">
    <source>
        <dbReference type="SAM" id="MobiDB-lite"/>
    </source>
</evidence>
<dbReference type="Proteomes" id="UP001620645">
    <property type="component" value="Unassembled WGS sequence"/>
</dbReference>
<evidence type="ECO:0000256" key="1">
    <source>
        <dbReference type="ARBA" id="ARBA00004141"/>
    </source>
</evidence>
<feature type="compositionally biased region" description="Acidic residues" evidence="10">
    <location>
        <begin position="506"/>
        <end position="523"/>
    </location>
</feature>
<sequence length="985" mass="110750">MSSPTASNGHRLGYLPLLPSSNLRLCDGSLLPLLFQWKAINFFPLLCPFEMTKRKPTKRIVRPFAQMKVFSFLFSHFRLFYKKRLRYALPFLILVLYTAFGAYIFRYFELEADEQRRAHYRANAEYAFKRTLSRMLEVRCEEGLDEAGQSLQARHVKEHLFWLVDYLNLTRVIEERSESSPWTWVGAMFYAGQLYTTIGYGIPITQTSGGRLASIAYIMVGIPLFLIILTEIGRLLSRGLRKLYKKLHAARKKLPEASRKMSEPMRAIYHLTAAMAGTAVGSAATPMINGAVRGELLVEEEMRRREEERRDAQKALEKLKKEAQKAAERGGGEPPQQFPIPWALVILLMWTMLSAALFCIWETEWGYMTSIYFFFVSISTVGLGDLVPTNPDMMIVNFFMILIGLALLSMCIDLIQKALQKLIERLIEQYIDEIEKMAAEVTNLEDEEEAPEDIPPLFPETAAVLTEGGSRRGSTARRKSSTIGRMKDWIAERASTILVNKIYPEESSDDESETDSEEGAEDEQLQRVDEVEVEDEPIQLEAVVVERRPLLREAAIRGGGGLANGTDAGGKAAAEMIIPDRKVSFGSILSSQQGSMGKRKAKKAPKVPRNYADALLRYDPSKIQAIQAREMAKLRREGRSADFRSRLFAKFTANKRFTQIVESNQPKQMVSSSIQTSPVQSPIPSRRTWRLRRIGCGVESMDSTSTSEINGLTTSRTENNSCSANDLDSLYSNTYFDLRFGGFSTDSVPHLMAQQNTPQVLTYPVGKQSYEARRKFSAKLLGLFGRILPRGDENGGRETDEEEKKLLARRDSEATSSEAGGGGEVARETLGEVHIHPLPRKSRPRSKCHSTPSSPPMKRDHQRLNAVCRQNDGNENDPSLPTTPLILITDPAATELRHLSMTPHSSPVHGSNPNLQQSEHTHNAKRKRTAHRSAAPPALGQTETLLGHSLVQTDRITFGTKRTVEGNEEDEHGKHWTKNEKHGIE</sequence>
<evidence type="ECO:0000256" key="8">
    <source>
        <dbReference type="RuleBase" id="RU003857"/>
    </source>
</evidence>
<evidence type="ECO:0000256" key="9">
    <source>
        <dbReference type="SAM" id="Coils"/>
    </source>
</evidence>
<dbReference type="Pfam" id="PF07885">
    <property type="entry name" value="Ion_trans_2"/>
    <property type="match status" value="2"/>
</dbReference>
<feature type="domain" description="Potassium channel" evidence="12">
    <location>
        <begin position="178"/>
        <end position="237"/>
    </location>
</feature>
<dbReference type="InterPro" id="IPR003280">
    <property type="entry name" value="2pore_dom_K_chnl"/>
</dbReference>
<dbReference type="GO" id="GO:0016020">
    <property type="term" value="C:membrane"/>
    <property type="evidence" value="ECO:0007669"/>
    <property type="project" value="UniProtKB-SubCell"/>
</dbReference>
<protein>
    <recommendedName>
        <fullName evidence="12">Potassium channel domain-containing protein</fullName>
    </recommendedName>
</protein>
<evidence type="ECO:0000256" key="5">
    <source>
        <dbReference type="ARBA" id="ARBA00023065"/>
    </source>
</evidence>
<dbReference type="Gene3D" id="1.10.287.70">
    <property type="match status" value="1"/>
</dbReference>
<feature type="compositionally biased region" description="Polar residues" evidence="10">
    <location>
        <begin position="902"/>
        <end position="918"/>
    </location>
</feature>
<evidence type="ECO:0000313" key="13">
    <source>
        <dbReference type="EMBL" id="KAL3077213.1"/>
    </source>
</evidence>
<feature type="compositionally biased region" description="Basic residues" evidence="10">
    <location>
        <begin position="837"/>
        <end position="848"/>
    </location>
</feature>
<dbReference type="AlphaFoldDB" id="A0ABD2ILX4"/>
<keyword evidence="9" id="KW-0175">Coiled coil</keyword>
<keyword evidence="4 11" id="KW-1133">Transmembrane helix</keyword>